<comment type="caution">
    <text evidence="1">The sequence shown here is derived from an EMBL/GenBank/DDBJ whole genome shotgun (WGS) entry which is preliminary data.</text>
</comment>
<accession>A0A2V2MRR2</accession>
<dbReference type="AlphaFoldDB" id="A0A2V2MRR2"/>
<organism evidence="1 2">
    <name type="scientific">Methanospirillum lacunae</name>
    <dbReference type="NCBI Taxonomy" id="668570"/>
    <lineage>
        <taxon>Archaea</taxon>
        <taxon>Methanobacteriati</taxon>
        <taxon>Methanobacteriota</taxon>
        <taxon>Stenosarchaea group</taxon>
        <taxon>Methanomicrobia</taxon>
        <taxon>Methanomicrobiales</taxon>
        <taxon>Methanospirillaceae</taxon>
        <taxon>Methanospirillum</taxon>
    </lineage>
</organism>
<dbReference type="OrthoDB" id="115095at2157"/>
<evidence type="ECO:0000313" key="2">
    <source>
        <dbReference type="Proteomes" id="UP000245657"/>
    </source>
</evidence>
<evidence type="ECO:0000313" key="1">
    <source>
        <dbReference type="EMBL" id="PWR70924.1"/>
    </source>
</evidence>
<dbReference type="Proteomes" id="UP000245657">
    <property type="component" value="Unassembled WGS sequence"/>
</dbReference>
<dbReference type="RefSeq" id="WP_109969418.1">
    <property type="nucleotide sequence ID" value="NZ_CP176093.1"/>
</dbReference>
<dbReference type="EMBL" id="QGMY01000009">
    <property type="protein sequence ID" value="PWR70924.1"/>
    <property type="molecule type" value="Genomic_DNA"/>
</dbReference>
<reference evidence="1 2" key="1">
    <citation type="submission" date="2018-05" db="EMBL/GenBank/DDBJ databases">
        <title>Draft genome of Methanospirillum lacunae Ki8-1.</title>
        <authorList>
            <person name="Dueholm M.S."/>
            <person name="Nielsen P.H."/>
            <person name="Bakmann L.F."/>
            <person name="Otzen D.E."/>
        </authorList>
    </citation>
    <scope>NUCLEOTIDE SEQUENCE [LARGE SCALE GENOMIC DNA]</scope>
    <source>
        <strain evidence="1 2">Ki8-1</strain>
    </source>
</reference>
<protein>
    <submittedName>
        <fullName evidence="1">Uncharacterized protein</fullName>
    </submittedName>
</protein>
<proteinExistence type="predicted"/>
<name>A0A2V2MRR2_9EURY</name>
<dbReference type="GeneID" id="97547276"/>
<sequence>MKIIKSRISSKCTDGAIVNECTLDIPVSDAFLQSIQDKGEGEVSTKKLGSNTLFTFSCNSFSMKGMSGDTIIYVSHRKEDAEPVQSILQTLFKEHT</sequence>
<gene>
    <name evidence="1" type="ORF">DK846_13120</name>
</gene>
<keyword evidence="2" id="KW-1185">Reference proteome</keyword>